<feature type="transmembrane region" description="Helical" evidence="1">
    <location>
        <begin position="139"/>
        <end position="158"/>
    </location>
</feature>
<dbReference type="RefSeq" id="WP_012865445.1">
    <property type="nucleotide sequence ID" value="NC_013521.1"/>
</dbReference>
<dbReference type="Gene3D" id="3.10.20.90">
    <property type="entry name" value="Phosphatidylinositol 3-kinase Catalytic Subunit, Chain A, domain 1"/>
    <property type="match status" value="1"/>
</dbReference>
<evidence type="ECO:0000313" key="4">
    <source>
        <dbReference type="Proteomes" id="UP000000322"/>
    </source>
</evidence>
<protein>
    <recommendedName>
        <fullName evidence="2">EccD-like transmembrane domain-containing protein</fullName>
    </recommendedName>
</protein>
<keyword evidence="1" id="KW-0812">Transmembrane</keyword>
<dbReference type="OrthoDB" id="3326149at2"/>
<dbReference type="Proteomes" id="UP000000322">
    <property type="component" value="Chromosome"/>
</dbReference>
<organism evidence="3 4">
    <name type="scientific">Sanguibacter keddieii (strain ATCC 51767 / DSM 10542 / NCFB 3025 / ST-74)</name>
    <dbReference type="NCBI Taxonomy" id="446469"/>
    <lineage>
        <taxon>Bacteria</taxon>
        <taxon>Bacillati</taxon>
        <taxon>Actinomycetota</taxon>
        <taxon>Actinomycetes</taxon>
        <taxon>Micrococcales</taxon>
        <taxon>Sanguibacteraceae</taxon>
        <taxon>Sanguibacter</taxon>
    </lineage>
</organism>
<dbReference type="AlphaFoldDB" id="D1BK99"/>
<dbReference type="Pfam" id="PF08817">
    <property type="entry name" value="YukD"/>
    <property type="match status" value="1"/>
</dbReference>
<feature type="domain" description="EccD-like transmembrane" evidence="2">
    <location>
        <begin position="114"/>
        <end position="434"/>
    </location>
</feature>
<gene>
    <name evidence="3" type="ordered locus">Sked_04090</name>
</gene>
<sequence length="438" mass="44518">MNRFTRLTLVGSVRRADVVVPSDEELAVLVPGLLELVEEPPASGSVALVRPTGEQLDVTLDADALDLADGEILRIVRTQDAPPPAEVADVTEAASDALDAHGDRWGERSRRISGAAGVGLLTGAAGLLGAASFTGERSSLALALSAVVVLLLVVAATVTARAGWFGLAAGSAAAGLAPATALAVGPVLPDSSIGVTVPLALVVGWAALAATSGIARRDRGALIGAGLGIVLSLLWLGLGWTDLPTVRSAAVLAVVAVVLLGALPWFALTAAGVHRLDDAALEGVEPARPRVERSLHDAYQALTWSTVAVGLAVVLCVPVLLGSGSRWAVVLGAGTLLVAALRTRPLPLAPQAAVAWASVAVSVVLGAVALLADDPARAALVLGALAVVVVVMVAVSPNAQQRARLRRWGDRFELLAVLVVVPSLLGVFGVYPMLLEVF</sequence>
<proteinExistence type="predicted"/>
<dbReference type="Pfam" id="PF19053">
    <property type="entry name" value="EccD"/>
    <property type="match status" value="1"/>
</dbReference>
<evidence type="ECO:0000259" key="2">
    <source>
        <dbReference type="Pfam" id="PF19053"/>
    </source>
</evidence>
<reference evidence="3 4" key="1">
    <citation type="journal article" date="2009" name="Stand. Genomic Sci.">
        <title>Complete genome sequence of Sanguibacter keddieii type strain (ST-74).</title>
        <authorList>
            <person name="Ivanova N."/>
            <person name="Sikorski J."/>
            <person name="Sims D."/>
            <person name="Brettin T."/>
            <person name="Detter J.C."/>
            <person name="Han C."/>
            <person name="Lapidus A."/>
            <person name="Copeland A."/>
            <person name="Glavina Del Rio T."/>
            <person name="Nolan M."/>
            <person name="Chen F."/>
            <person name="Lucas S."/>
            <person name="Tice H."/>
            <person name="Cheng J.F."/>
            <person name="Bruce D."/>
            <person name="Goodwin L."/>
            <person name="Pitluck S."/>
            <person name="Pati A."/>
            <person name="Mavromatis K."/>
            <person name="Chen A."/>
            <person name="Palaniappan K."/>
            <person name="D'haeseleer P."/>
            <person name="Chain P."/>
            <person name="Bristow J."/>
            <person name="Eisen J.A."/>
            <person name="Markowitz V."/>
            <person name="Hugenholtz P."/>
            <person name="Goker M."/>
            <person name="Pukall R."/>
            <person name="Klenk H.P."/>
            <person name="Kyrpides N.C."/>
        </authorList>
    </citation>
    <scope>NUCLEOTIDE SEQUENCE [LARGE SCALE GENOMIC DNA]</scope>
    <source>
        <strain evidence="4">ATCC 51767 / DSM 10542 / NCFB 3025 / ST-74</strain>
    </source>
</reference>
<feature type="transmembrane region" description="Helical" evidence="1">
    <location>
        <begin position="165"/>
        <end position="187"/>
    </location>
</feature>
<dbReference type="STRING" id="446469.Sked_04090"/>
<dbReference type="KEGG" id="ske:Sked_04090"/>
<feature type="transmembrane region" description="Helical" evidence="1">
    <location>
        <begin position="221"/>
        <end position="240"/>
    </location>
</feature>
<dbReference type="InterPro" id="IPR024962">
    <property type="entry name" value="YukD-like"/>
</dbReference>
<feature type="transmembrane region" description="Helical" evidence="1">
    <location>
        <begin position="112"/>
        <end position="133"/>
    </location>
</feature>
<keyword evidence="1" id="KW-0472">Membrane</keyword>
<dbReference type="EMBL" id="CP001819">
    <property type="protein sequence ID" value="ACZ20376.1"/>
    <property type="molecule type" value="Genomic_DNA"/>
</dbReference>
<name>D1BK99_SANKS</name>
<feature type="transmembrane region" description="Helical" evidence="1">
    <location>
        <begin position="246"/>
        <end position="268"/>
    </location>
</feature>
<dbReference type="InterPro" id="IPR044049">
    <property type="entry name" value="EccD_transm"/>
</dbReference>
<feature type="transmembrane region" description="Helical" evidence="1">
    <location>
        <begin position="353"/>
        <end position="372"/>
    </location>
</feature>
<evidence type="ECO:0000256" key="1">
    <source>
        <dbReference type="SAM" id="Phobius"/>
    </source>
</evidence>
<dbReference type="eggNOG" id="ENOG502ZCKP">
    <property type="taxonomic scope" value="Bacteria"/>
</dbReference>
<feature type="transmembrane region" description="Helical" evidence="1">
    <location>
        <begin position="326"/>
        <end position="341"/>
    </location>
</feature>
<feature type="transmembrane region" description="Helical" evidence="1">
    <location>
        <begin position="378"/>
        <end position="395"/>
    </location>
</feature>
<dbReference type="HOGENOM" id="CLU_049879_1_0_11"/>
<evidence type="ECO:0000313" key="3">
    <source>
        <dbReference type="EMBL" id="ACZ20376.1"/>
    </source>
</evidence>
<accession>D1BK99</accession>
<feature type="transmembrane region" description="Helical" evidence="1">
    <location>
        <begin position="298"/>
        <end position="320"/>
    </location>
</feature>
<keyword evidence="1" id="KW-1133">Transmembrane helix</keyword>
<keyword evidence="4" id="KW-1185">Reference proteome</keyword>
<feature type="transmembrane region" description="Helical" evidence="1">
    <location>
        <begin position="415"/>
        <end position="434"/>
    </location>
</feature>
<feature type="transmembrane region" description="Helical" evidence="1">
    <location>
        <begin position="193"/>
        <end position="214"/>
    </location>
</feature>